<evidence type="ECO:0000256" key="6">
    <source>
        <dbReference type="SAM" id="Phobius"/>
    </source>
</evidence>
<proteinExistence type="predicted"/>
<dbReference type="InterPro" id="IPR005829">
    <property type="entry name" value="Sugar_transporter_CS"/>
</dbReference>
<comment type="caution">
    <text evidence="8">The sequence shown here is derived from an EMBL/GenBank/DDBJ whole genome shotgun (WGS) entry which is preliminary data.</text>
</comment>
<evidence type="ECO:0000256" key="2">
    <source>
        <dbReference type="ARBA" id="ARBA00022692"/>
    </source>
</evidence>
<evidence type="ECO:0000256" key="5">
    <source>
        <dbReference type="SAM" id="MobiDB-lite"/>
    </source>
</evidence>
<evidence type="ECO:0000256" key="3">
    <source>
        <dbReference type="ARBA" id="ARBA00022989"/>
    </source>
</evidence>
<keyword evidence="2 6" id="KW-0812">Transmembrane</keyword>
<dbReference type="Gene3D" id="1.20.1250.20">
    <property type="entry name" value="MFS general substrate transporter like domains"/>
    <property type="match status" value="1"/>
</dbReference>
<feature type="transmembrane region" description="Helical" evidence="6">
    <location>
        <begin position="135"/>
        <end position="157"/>
    </location>
</feature>
<dbReference type="PANTHER" id="PTHR23502:SF60">
    <property type="entry name" value="MAJOR FACILITATOR SUPERFAMILY (MFS) PROFILE DOMAIN-CONTAINING PROTEIN-RELATED"/>
    <property type="match status" value="1"/>
</dbReference>
<dbReference type="Pfam" id="PF07690">
    <property type="entry name" value="MFS_1"/>
    <property type="match status" value="1"/>
</dbReference>
<dbReference type="EMBL" id="JAVHJV010000025">
    <property type="protein sequence ID" value="KAK5936635.1"/>
    <property type="molecule type" value="Genomic_DNA"/>
</dbReference>
<sequence length="429" mass="46392">MAPALSTIASDLNMNKTEAVMALSVYLLATAFGPLLIAPLSEIYGRRPVLHTTNIWFLVWNLVCGFANNKGVLIASRLLAGLGASAIYVLANGVLGDVWRPEQRGISLGIYSLVPLLGAAVGPIVGGFITEYTSWRWMFWSTSALQAVMIVVSLFIFDETYAPVRQRKRQRKLDKQSQSSNDEGHPEPATTLSAPSEAQLSLLHNLTRPLRMLLSEPIIQIQACLSASNYGILYLVLSTFSDLYTSQYHERISISGLHYLAMTAGEIAGAQIGGRAMDILYRRRKARDQTPSPEQRILVMIPGAVLGPIGMLIYGWAAESHTHWAVVDLGACILNIGMTISGVAITAYMIDAYPLHVGSASAASQFLKSMTAFGFPLFAPSMYGDGDGALGHGWGNTLLGILMVCVAGPAAVLIWRFGRGMRERGGWSA</sequence>
<dbReference type="PANTHER" id="PTHR23502">
    <property type="entry name" value="MAJOR FACILITATOR SUPERFAMILY"/>
    <property type="match status" value="1"/>
</dbReference>
<feature type="region of interest" description="Disordered" evidence="5">
    <location>
        <begin position="168"/>
        <end position="193"/>
    </location>
</feature>
<dbReference type="SUPFAM" id="SSF103473">
    <property type="entry name" value="MFS general substrate transporter"/>
    <property type="match status" value="1"/>
</dbReference>
<feature type="domain" description="Major facilitator superfamily (MFS) profile" evidence="7">
    <location>
        <begin position="1"/>
        <end position="422"/>
    </location>
</feature>
<dbReference type="InterPro" id="IPR020846">
    <property type="entry name" value="MFS_dom"/>
</dbReference>
<feature type="transmembrane region" description="Helical" evidence="6">
    <location>
        <begin position="74"/>
        <end position="96"/>
    </location>
</feature>
<dbReference type="PROSITE" id="PS50850">
    <property type="entry name" value="MFS"/>
    <property type="match status" value="1"/>
</dbReference>
<gene>
    <name evidence="8" type="ORF">PMZ80_011100</name>
</gene>
<feature type="transmembrane region" description="Helical" evidence="6">
    <location>
        <begin position="398"/>
        <end position="418"/>
    </location>
</feature>
<comment type="subcellular location">
    <subcellularLocation>
        <location evidence="1">Membrane</location>
        <topology evidence="1">Multi-pass membrane protein</topology>
    </subcellularLocation>
</comment>
<organism evidence="8 9">
    <name type="scientific">Knufia obscura</name>
    <dbReference type="NCBI Taxonomy" id="1635080"/>
    <lineage>
        <taxon>Eukaryota</taxon>
        <taxon>Fungi</taxon>
        <taxon>Dikarya</taxon>
        <taxon>Ascomycota</taxon>
        <taxon>Pezizomycotina</taxon>
        <taxon>Eurotiomycetes</taxon>
        <taxon>Chaetothyriomycetidae</taxon>
        <taxon>Chaetothyriales</taxon>
        <taxon>Trichomeriaceae</taxon>
        <taxon>Knufia</taxon>
    </lineage>
</organism>
<feature type="transmembrane region" description="Helical" evidence="6">
    <location>
        <begin position="20"/>
        <end position="37"/>
    </location>
</feature>
<keyword evidence="3 6" id="KW-1133">Transmembrane helix</keyword>
<feature type="transmembrane region" description="Helical" evidence="6">
    <location>
        <begin position="108"/>
        <end position="129"/>
    </location>
</feature>
<keyword evidence="9" id="KW-1185">Reference proteome</keyword>
<dbReference type="GeneID" id="90004549"/>
<keyword evidence="4 6" id="KW-0472">Membrane</keyword>
<evidence type="ECO:0000313" key="8">
    <source>
        <dbReference type="EMBL" id="KAK5936635.1"/>
    </source>
</evidence>
<feature type="transmembrane region" description="Helical" evidence="6">
    <location>
        <begin position="323"/>
        <end position="350"/>
    </location>
</feature>
<evidence type="ECO:0000256" key="1">
    <source>
        <dbReference type="ARBA" id="ARBA00004141"/>
    </source>
</evidence>
<protein>
    <recommendedName>
        <fullName evidence="7">Major facilitator superfamily (MFS) profile domain-containing protein</fullName>
    </recommendedName>
</protein>
<feature type="transmembrane region" description="Helical" evidence="6">
    <location>
        <begin position="257"/>
        <end position="276"/>
    </location>
</feature>
<feature type="transmembrane region" description="Helical" evidence="6">
    <location>
        <begin position="218"/>
        <end position="237"/>
    </location>
</feature>
<dbReference type="RefSeq" id="XP_064724725.1">
    <property type="nucleotide sequence ID" value="XM_064879488.1"/>
</dbReference>
<dbReference type="InterPro" id="IPR011701">
    <property type="entry name" value="MFS"/>
</dbReference>
<name>A0ABR0R8S2_9EURO</name>
<feature type="transmembrane region" description="Helical" evidence="6">
    <location>
        <begin position="297"/>
        <end position="317"/>
    </location>
</feature>
<evidence type="ECO:0000313" key="9">
    <source>
        <dbReference type="Proteomes" id="UP001334248"/>
    </source>
</evidence>
<accession>A0ABR0R8S2</accession>
<dbReference type="InterPro" id="IPR036259">
    <property type="entry name" value="MFS_trans_sf"/>
</dbReference>
<evidence type="ECO:0000256" key="4">
    <source>
        <dbReference type="ARBA" id="ARBA00023136"/>
    </source>
</evidence>
<evidence type="ECO:0000259" key="7">
    <source>
        <dbReference type="PROSITE" id="PS50850"/>
    </source>
</evidence>
<reference evidence="8 9" key="1">
    <citation type="journal article" date="2023" name="Res Sq">
        <title>Genomic and morphological characterization of Knufia obscura isolated from the Mars 2020 spacecraft assembly facility.</title>
        <authorList>
            <person name="Chander A.M."/>
            <person name="Teixeira M.M."/>
            <person name="Singh N.K."/>
            <person name="Williams M.P."/>
            <person name="Parker C.W."/>
            <person name="Leo P."/>
            <person name="Stajich J.E."/>
            <person name="Torok T."/>
            <person name="Tighe S."/>
            <person name="Mason C.E."/>
            <person name="Venkateswaran K."/>
        </authorList>
    </citation>
    <scope>NUCLEOTIDE SEQUENCE [LARGE SCALE GENOMIC DNA]</scope>
    <source>
        <strain evidence="8 9">CCFEE 5817</strain>
    </source>
</reference>
<dbReference type="Proteomes" id="UP001334248">
    <property type="component" value="Unassembled WGS sequence"/>
</dbReference>
<feature type="transmembrane region" description="Helical" evidence="6">
    <location>
        <begin position="357"/>
        <end position="378"/>
    </location>
</feature>
<dbReference type="CDD" id="cd17323">
    <property type="entry name" value="MFS_Tpo1_MDR_like"/>
    <property type="match status" value="1"/>
</dbReference>
<dbReference type="PROSITE" id="PS00216">
    <property type="entry name" value="SUGAR_TRANSPORT_1"/>
    <property type="match status" value="1"/>
</dbReference>